<protein>
    <submittedName>
        <fullName evidence="1">Uncharacterized protein</fullName>
    </submittedName>
</protein>
<geneLocation type="plasmid" evidence="2">
    <name>pjcm16775-1 dna</name>
</geneLocation>
<keyword evidence="2" id="KW-1185">Reference proteome</keyword>
<dbReference type="RefSeq" id="WP_172966428.1">
    <property type="nucleotide sequence ID" value="NZ_AP019824.1"/>
</dbReference>
<accession>A0A510JKC1</accession>
<proteinExistence type="predicted"/>
<evidence type="ECO:0000313" key="2">
    <source>
        <dbReference type="Proteomes" id="UP000321892"/>
    </source>
</evidence>
<name>A0A510JKC1_9FUSO</name>
<dbReference type="KEGG" id="lhf:JCM16775_p1008"/>
<dbReference type="AlphaFoldDB" id="A0A510JKC1"/>
<sequence>MKGISIMTDEFFEDENVDDEENNLEYDRDIFDIEIEFDDEVVKRIERTETAREFEKLIENEE</sequence>
<evidence type="ECO:0000313" key="1">
    <source>
        <dbReference type="EMBL" id="BBM39759.1"/>
    </source>
</evidence>
<organism evidence="1 2">
    <name type="scientific">Leptotrichia hofstadii</name>
    <dbReference type="NCBI Taxonomy" id="157688"/>
    <lineage>
        <taxon>Bacteria</taxon>
        <taxon>Fusobacteriati</taxon>
        <taxon>Fusobacteriota</taxon>
        <taxon>Fusobacteriia</taxon>
        <taxon>Fusobacteriales</taxon>
        <taxon>Leptotrichiaceae</taxon>
        <taxon>Leptotrichia</taxon>
    </lineage>
</organism>
<reference evidence="1 2" key="1">
    <citation type="submission" date="2019-07" db="EMBL/GenBank/DDBJ databases">
        <title>Complete Genome Sequence of Leptotrichia hofstadii Strain JCM16775.</title>
        <authorList>
            <person name="Watanabe S."/>
            <person name="Cui L."/>
        </authorList>
    </citation>
    <scope>NUCLEOTIDE SEQUENCE [LARGE SCALE GENOMIC DNA]</scope>
    <source>
        <strain evidence="1 2">JCM16775</strain>
        <plasmid evidence="2">pjcm16775-1 dna</plasmid>
    </source>
</reference>
<keyword evidence="1" id="KW-0614">Plasmid</keyword>
<dbReference type="Proteomes" id="UP000321892">
    <property type="component" value="Plasmid pjcm16775-1 dna"/>
</dbReference>
<dbReference type="EMBL" id="AP019824">
    <property type="protein sequence ID" value="BBM39759.1"/>
    <property type="molecule type" value="Genomic_DNA"/>
</dbReference>
<gene>
    <name evidence="1" type="ORF">JCM16775_p1008</name>
</gene>